<evidence type="ECO:0000256" key="2">
    <source>
        <dbReference type="SAM" id="SignalP"/>
    </source>
</evidence>
<keyword evidence="1" id="KW-1133">Transmembrane helix</keyword>
<accession>A0A1X7M841</accession>
<evidence type="ECO:0008006" key="5">
    <source>
        <dbReference type="Google" id="ProtNLM"/>
    </source>
</evidence>
<keyword evidence="4" id="KW-1185">Reference proteome</keyword>
<organism evidence="3 4">
    <name type="scientific">Paraburkholderia susongensis</name>
    <dbReference type="NCBI Taxonomy" id="1515439"/>
    <lineage>
        <taxon>Bacteria</taxon>
        <taxon>Pseudomonadati</taxon>
        <taxon>Pseudomonadota</taxon>
        <taxon>Betaproteobacteria</taxon>
        <taxon>Burkholderiales</taxon>
        <taxon>Burkholderiaceae</taxon>
        <taxon>Paraburkholderia</taxon>
    </lineage>
</organism>
<dbReference type="EMBL" id="FXAT01000023">
    <property type="protein sequence ID" value="SMG61569.1"/>
    <property type="molecule type" value="Genomic_DNA"/>
</dbReference>
<dbReference type="AlphaFoldDB" id="A0A1X7M841"/>
<evidence type="ECO:0000313" key="4">
    <source>
        <dbReference type="Proteomes" id="UP000193228"/>
    </source>
</evidence>
<gene>
    <name evidence="3" type="ORF">SAMN06265784_12333</name>
</gene>
<dbReference type="Pfam" id="PF04956">
    <property type="entry name" value="TrbC"/>
    <property type="match status" value="1"/>
</dbReference>
<proteinExistence type="predicted"/>
<dbReference type="InterPro" id="IPR007039">
    <property type="entry name" value="TrbC/VirB2"/>
</dbReference>
<name>A0A1X7M841_9BURK</name>
<feature type="transmembrane region" description="Helical" evidence="1">
    <location>
        <begin position="45"/>
        <end position="63"/>
    </location>
</feature>
<keyword evidence="2" id="KW-0732">Signal</keyword>
<evidence type="ECO:0000313" key="3">
    <source>
        <dbReference type="EMBL" id="SMG61569.1"/>
    </source>
</evidence>
<protein>
    <recommendedName>
        <fullName evidence="5">TrbC/VIRB2 family protein</fullName>
    </recommendedName>
</protein>
<keyword evidence="1" id="KW-0472">Membrane</keyword>
<reference evidence="4" key="1">
    <citation type="submission" date="2017-04" db="EMBL/GenBank/DDBJ databases">
        <authorList>
            <person name="Varghese N."/>
            <person name="Submissions S."/>
        </authorList>
    </citation>
    <scope>NUCLEOTIDE SEQUENCE [LARGE SCALE GENOMIC DNA]</scope>
    <source>
        <strain evidence="4">LMG 29540</strain>
    </source>
</reference>
<dbReference type="Proteomes" id="UP000193228">
    <property type="component" value="Unassembled WGS sequence"/>
</dbReference>
<dbReference type="RefSeq" id="WP_244196256.1">
    <property type="nucleotide sequence ID" value="NZ_FXAT01000023.1"/>
</dbReference>
<keyword evidence="1" id="KW-0812">Transmembrane</keyword>
<sequence length="101" mass="10644">MKTTQNTTKHTFAVLITICAALATLPAHAGGLDSGTTAVTNFKVWLYGLAGIGAAIYLLYKAVECWGERASWAEFGKAVAWVAAAGATSVLAPWAWNLMVN</sequence>
<feature type="chain" id="PRO_5010882015" description="TrbC/VIRB2 family protein" evidence="2">
    <location>
        <begin position="30"/>
        <end position="101"/>
    </location>
</feature>
<feature type="transmembrane region" description="Helical" evidence="1">
    <location>
        <begin position="75"/>
        <end position="96"/>
    </location>
</feature>
<evidence type="ECO:0000256" key="1">
    <source>
        <dbReference type="SAM" id="Phobius"/>
    </source>
</evidence>
<feature type="signal peptide" evidence="2">
    <location>
        <begin position="1"/>
        <end position="29"/>
    </location>
</feature>
<dbReference type="STRING" id="1515439.SAMN06265784_12333"/>